<dbReference type="PROSITE" id="PS00463">
    <property type="entry name" value="ZN2_CY6_FUNGAL_1"/>
    <property type="match status" value="1"/>
</dbReference>
<dbReference type="SMART" id="SM00066">
    <property type="entry name" value="GAL4"/>
    <property type="match status" value="1"/>
</dbReference>
<dbReference type="Gene3D" id="4.10.240.10">
    <property type="entry name" value="Zn(2)-C6 fungal-type DNA-binding domain"/>
    <property type="match status" value="1"/>
</dbReference>
<proteinExistence type="predicted"/>
<reference evidence="2 3" key="1">
    <citation type="submission" date="2020-06" db="EMBL/GenBank/DDBJ databases">
        <title>The yeast mating-type switching endonuclease HO is a domesticated member of an unorthodox homing genetic element family.</title>
        <authorList>
            <person name="Coughlan A.Y."/>
            <person name="Lombardi L."/>
            <person name="Braun-Galleani S."/>
            <person name="Martos A.R."/>
            <person name="Galeote V."/>
            <person name="Bigey F."/>
            <person name="Dequin S."/>
            <person name="Byrne K.P."/>
            <person name="Wolfe K.H."/>
        </authorList>
    </citation>
    <scope>NUCLEOTIDE SEQUENCE [LARGE SCALE GENOMIC DNA]</scope>
    <source>
        <strain evidence="2 3">CBS764</strain>
    </source>
</reference>
<evidence type="ECO:0000313" key="3">
    <source>
        <dbReference type="Proteomes" id="UP000515788"/>
    </source>
</evidence>
<dbReference type="InterPro" id="IPR001138">
    <property type="entry name" value="Zn2Cys6_DnaBD"/>
</dbReference>
<dbReference type="CDD" id="cd00067">
    <property type="entry name" value="GAL4"/>
    <property type="match status" value="1"/>
</dbReference>
<keyword evidence="3" id="KW-1185">Reference proteome</keyword>
<name>A0A7G3ZAB5_9SACH</name>
<gene>
    <name evidence="2" type="ORF">HG536_0A02680</name>
</gene>
<dbReference type="KEGG" id="tgb:HG536_0A02680"/>
<dbReference type="GeneID" id="59323548"/>
<dbReference type="PROSITE" id="PS50048">
    <property type="entry name" value="ZN2_CY6_FUNGAL_2"/>
    <property type="match status" value="1"/>
</dbReference>
<sequence length="614" mass="71277">MEHSEIQKSKHPCAICAKRKVKCDRLIPCTNCVKRGFEKECLERSVDGKESQRTDRNSAVLRFWQSYEYWVTDIGLFKSQDVDPANTFVDLKEEVDECEHWCEFLTRETSFQLLDHCVERLGCLYFGCLSDISDLYLLLEEYWQRRNERNVVFSVDDYYSNALLWSLFALTVYYMPLELLSSVFPKKPPSHIFKYADFDSDFWTEKAQLQLSQCFTHCAVIQLQEANLLANPDVRLLQVYVILSAMGYPHREVSTSNALLLVCFNVAKLCHVDDFRPLITDSTAMRLTKITCEKIWYSLCSCDYLQSGPRKPTVFHTEISSLLQHAAYLEDLPNTDVYQSEDSFEALYWKIISLDRDLNQYLIKGTKPPLKTLDAIQRQTDIFTRKITSSEDSPALASDFARFLASFLLNAISWKLHKMYFIYFEIASGLAKSVHYTKNLVALVVKNIKNRRDTLFNKHPVVIQSFARIAVFYAFYEMVSGSAEIRDLNLDIKEMLQNLSDELEPHLSGLFYLLSRFRLLKTLWENMESETLGNILEHPVMTILQNDINAFSQQMIERPSMIRGSARLIMKRRVPQDQGAVENGNAVFDSIVAEFESQYAIDYLIRRKTEDGEF</sequence>
<accession>A0A7G3ZAB5</accession>
<dbReference type="OrthoDB" id="1747771at2759"/>
<dbReference type="AlphaFoldDB" id="A0A7G3ZAB5"/>
<dbReference type="InterPro" id="IPR036864">
    <property type="entry name" value="Zn2-C6_fun-type_DNA-bd_sf"/>
</dbReference>
<dbReference type="EMBL" id="CP059246">
    <property type="protein sequence ID" value="QLL30451.1"/>
    <property type="molecule type" value="Genomic_DNA"/>
</dbReference>
<dbReference type="GO" id="GO:0000981">
    <property type="term" value="F:DNA-binding transcription factor activity, RNA polymerase II-specific"/>
    <property type="evidence" value="ECO:0007669"/>
    <property type="project" value="InterPro"/>
</dbReference>
<dbReference type="Pfam" id="PF16846">
    <property type="entry name" value="Cep3"/>
    <property type="match status" value="1"/>
</dbReference>
<dbReference type="InterPro" id="IPR031760">
    <property type="entry name" value="Cep3_C"/>
</dbReference>
<evidence type="ECO:0000259" key="1">
    <source>
        <dbReference type="PROSITE" id="PS50048"/>
    </source>
</evidence>
<dbReference type="SUPFAM" id="SSF57701">
    <property type="entry name" value="Zn2/Cys6 DNA-binding domain"/>
    <property type="match status" value="1"/>
</dbReference>
<dbReference type="Proteomes" id="UP000515788">
    <property type="component" value="Chromosome 1"/>
</dbReference>
<organism evidence="2 3">
    <name type="scientific">Torulaspora globosa</name>
    <dbReference type="NCBI Taxonomy" id="48254"/>
    <lineage>
        <taxon>Eukaryota</taxon>
        <taxon>Fungi</taxon>
        <taxon>Dikarya</taxon>
        <taxon>Ascomycota</taxon>
        <taxon>Saccharomycotina</taxon>
        <taxon>Saccharomycetes</taxon>
        <taxon>Saccharomycetales</taxon>
        <taxon>Saccharomycetaceae</taxon>
        <taxon>Torulaspora</taxon>
    </lineage>
</organism>
<dbReference type="GO" id="GO:0008270">
    <property type="term" value="F:zinc ion binding"/>
    <property type="evidence" value="ECO:0007669"/>
    <property type="project" value="InterPro"/>
</dbReference>
<dbReference type="Pfam" id="PF00172">
    <property type="entry name" value="Zn_clus"/>
    <property type="match status" value="1"/>
</dbReference>
<dbReference type="RefSeq" id="XP_037137126.1">
    <property type="nucleotide sequence ID" value="XM_037281231.1"/>
</dbReference>
<protein>
    <recommendedName>
        <fullName evidence="1">Zn(2)-C6 fungal-type domain-containing protein</fullName>
    </recommendedName>
</protein>
<evidence type="ECO:0000313" key="2">
    <source>
        <dbReference type="EMBL" id="QLL30451.1"/>
    </source>
</evidence>
<feature type="domain" description="Zn(2)-C6 fungal-type" evidence="1">
    <location>
        <begin position="12"/>
        <end position="41"/>
    </location>
</feature>